<evidence type="ECO:0000313" key="2">
    <source>
        <dbReference type="EMBL" id="KOF81028.1"/>
    </source>
</evidence>
<name>A0A0L8GVM1_OCTBM</name>
<dbReference type="EMBL" id="KQ420176">
    <property type="protein sequence ID" value="KOF81028.1"/>
    <property type="molecule type" value="Genomic_DNA"/>
</dbReference>
<sequence>MYSSTARGLQGTTTAGRMRSDQVAVAASPSGDYGNSRGLQARCKDKLPTRLSLATRDSESFEGITDSKMSESRLATPSTGDRPSLRASALPLPIGTSHDNAKLRGILPEQRRSMVPKHRP</sequence>
<evidence type="ECO:0000256" key="1">
    <source>
        <dbReference type="SAM" id="MobiDB-lite"/>
    </source>
</evidence>
<organism evidence="2">
    <name type="scientific">Octopus bimaculoides</name>
    <name type="common">California two-spotted octopus</name>
    <dbReference type="NCBI Taxonomy" id="37653"/>
    <lineage>
        <taxon>Eukaryota</taxon>
        <taxon>Metazoa</taxon>
        <taxon>Spiralia</taxon>
        <taxon>Lophotrochozoa</taxon>
        <taxon>Mollusca</taxon>
        <taxon>Cephalopoda</taxon>
        <taxon>Coleoidea</taxon>
        <taxon>Octopodiformes</taxon>
        <taxon>Octopoda</taxon>
        <taxon>Incirrata</taxon>
        <taxon>Octopodidae</taxon>
        <taxon>Octopus</taxon>
    </lineage>
</organism>
<feature type="compositionally biased region" description="Polar residues" evidence="1">
    <location>
        <begin position="1"/>
        <end position="15"/>
    </location>
</feature>
<accession>A0A0L8GVM1</accession>
<dbReference type="OrthoDB" id="5800476at2759"/>
<feature type="region of interest" description="Disordered" evidence="1">
    <location>
        <begin position="1"/>
        <end position="120"/>
    </location>
</feature>
<proteinExistence type="predicted"/>
<dbReference type="AlphaFoldDB" id="A0A0L8GVM1"/>
<gene>
    <name evidence="2" type="ORF">OCBIM_22027086mg</name>
</gene>
<protein>
    <submittedName>
        <fullName evidence="2">Uncharacterized protein</fullName>
    </submittedName>
</protein>
<reference evidence="2" key="1">
    <citation type="submission" date="2015-07" db="EMBL/GenBank/DDBJ databases">
        <title>MeaNS - Measles Nucleotide Surveillance Program.</title>
        <authorList>
            <person name="Tran T."/>
            <person name="Druce J."/>
        </authorList>
    </citation>
    <scope>NUCLEOTIDE SEQUENCE</scope>
    <source>
        <strain evidence="2">UCB-OBI-ISO-001</strain>
        <tissue evidence="2">Gonad</tissue>
    </source>
</reference>